<sequence>MEQLQELTEFSRVRKVEGVREAKRKVLMCGSVHCPAYIAPVFRHQPKQSRCVKLDQEATTGRVGQDRVEDYMKSPGLAQSNTFQRVKMEPLEQLHLSHVLQTVSALESVILRSFGPEGGQVLFTRDTGQVMLSRSGKRILTALHLDHPLARMVVRCVWKHSTITGDGSKTFVLLLASLLRIIHATATKEPHMFQPHTSTKAAEAATARHLADRLLEFALTELDELIVLNVLPHGFCVSLENFTAKTQHNLSFQTLLVSFFHTRLGYAYCDFFRNLFCELLSHWKVKDDQPSFSIQLLNSSFPALHTQVSGVPVSCSRLIEGQVIHRDFATLCPQVRKPLKAVVFNGYLQPKLLTTRDVLELRCGDKVTEDRGIVHFSSWTERSVESIIATLQSFGVSVLLCALKQSSAVLAAATQAGMCLVECVSEEDISLFTQLSGVTPISDCRRIHPEHIATLTFCKPLLLGAHRYVHLDFHDCEERLKVKPCSLVICAPSEGQADQHACAFQDAFRMLLTALEPMHKTQTAPKKTIPSEKCTSSHAENISNETACRVRLHQKCVIETGCVISAGGTFEFLLHRALHQYGHSCSVSVNTSAVSQLLANALLSVPQQIYSHNLKHFLQAQSRVMALIPKQPNTLSTNLIHTEGPLGNGKLNLCSCKKGNMTLKLLDWGLESVSCKYQLVLAVLQCLTNLLRMHMVLRTHTILHTKSHNSLNAHSESSEDEDED</sequence>
<dbReference type="SUPFAM" id="SSF52029">
    <property type="entry name" value="GroEL apical domain-like"/>
    <property type="match status" value="1"/>
</dbReference>
<dbReference type="Pfam" id="PF00118">
    <property type="entry name" value="Cpn60_TCP1"/>
    <property type="match status" value="1"/>
</dbReference>
<dbReference type="InterPro" id="IPR002423">
    <property type="entry name" value="Cpn60/GroEL/TCP-1"/>
</dbReference>
<dbReference type="InterPro" id="IPR027410">
    <property type="entry name" value="TCP-1-like_intermed_sf"/>
</dbReference>
<dbReference type="Proteomes" id="UP000250572">
    <property type="component" value="Unassembled WGS sequence"/>
</dbReference>
<name>A0A315URD2_GAMAF</name>
<dbReference type="InterPro" id="IPR042619">
    <property type="entry name" value="BBS10"/>
</dbReference>
<dbReference type="SUPFAM" id="SSF48592">
    <property type="entry name" value="GroEL equatorial domain-like"/>
    <property type="match status" value="1"/>
</dbReference>
<dbReference type="GO" id="GO:0051131">
    <property type="term" value="P:chaperone-mediated protein complex assembly"/>
    <property type="evidence" value="ECO:0007669"/>
    <property type="project" value="InterPro"/>
</dbReference>
<gene>
    <name evidence="1" type="ORF">CCH79_00012257</name>
</gene>
<comment type="caution">
    <text evidence="1">The sequence shown here is derived from an EMBL/GenBank/DDBJ whole genome shotgun (WGS) entry which is preliminary data.</text>
</comment>
<evidence type="ECO:0000313" key="2">
    <source>
        <dbReference type="Proteomes" id="UP000250572"/>
    </source>
</evidence>
<evidence type="ECO:0000313" key="1">
    <source>
        <dbReference type="EMBL" id="PWA14250.1"/>
    </source>
</evidence>
<dbReference type="PANTHER" id="PTHR14667:SF2">
    <property type="entry name" value="BARDET-BIEDL SYNDROME 10 PROTEIN"/>
    <property type="match status" value="1"/>
</dbReference>
<dbReference type="Gene3D" id="3.30.260.10">
    <property type="entry name" value="TCP-1-like chaperonin intermediate domain"/>
    <property type="match status" value="1"/>
</dbReference>
<dbReference type="InterPro" id="IPR027413">
    <property type="entry name" value="GROEL-like_equatorial_sf"/>
</dbReference>
<keyword evidence="2" id="KW-1185">Reference proteome</keyword>
<organism evidence="1 2">
    <name type="scientific">Gambusia affinis</name>
    <name type="common">Western mosquitofish</name>
    <name type="synonym">Heterandria affinis</name>
    <dbReference type="NCBI Taxonomy" id="33528"/>
    <lineage>
        <taxon>Eukaryota</taxon>
        <taxon>Metazoa</taxon>
        <taxon>Chordata</taxon>
        <taxon>Craniata</taxon>
        <taxon>Vertebrata</taxon>
        <taxon>Euteleostomi</taxon>
        <taxon>Actinopterygii</taxon>
        <taxon>Neopterygii</taxon>
        <taxon>Teleostei</taxon>
        <taxon>Neoteleostei</taxon>
        <taxon>Acanthomorphata</taxon>
        <taxon>Ovalentaria</taxon>
        <taxon>Atherinomorphae</taxon>
        <taxon>Cyprinodontiformes</taxon>
        <taxon>Poeciliidae</taxon>
        <taxon>Poeciliinae</taxon>
        <taxon>Gambusia</taxon>
    </lineage>
</organism>
<dbReference type="EMBL" id="NHOQ01002850">
    <property type="protein sequence ID" value="PWA14250.1"/>
    <property type="molecule type" value="Genomic_DNA"/>
</dbReference>
<dbReference type="GO" id="GO:0005524">
    <property type="term" value="F:ATP binding"/>
    <property type="evidence" value="ECO:0007669"/>
    <property type="project" value="InterPro"/>
</dbReference>
<dbReference type="Gene3D" id="3.50.7.10">
    <property type="entry name" value="GroEL"/>
    <property type="match status" value="1"/>
</dbReference>
<accession>A0A315URD2</accession>
<reference evidence="1 2" key="1">
    <citation type="journal article" date="2018" name="G3 (Bethesda)">
        <title>A High-Quality Reference Genome for the Invasive Mosquitofish Gambusia affinis Using a Chicago Library.</title>
        <authorList>
            <person name="Hoffberg S.L."/>
            <person name="Troendle N.J."/>
            <person name="Glenn T.C."/>
            <person name="Mahmud O."/>
            <person name="Louha S."/>
            <person name="Chalopin D."/>
            <person name="Bennetzen J.L."/>
            <person name="Mauricio R."/>
        </authorList>
    </citation>
    <scope>NUCLEOTIDE SEQUENCE [LARGE SCALE GENOMIC DNA]</scope>
    <source>
        <strain evidence="1">NE01/NJP1002.9</strain>
        <tissue evidence="1">Muscle</tissue>
    </source>
</reference>
<dbReference type="AlphaFoldDB" id="A0A315URD2"/>
<protein>
    <recommendedName>
        <fullName evidence="3">Bardet-Biedl syndrome 10 protein</fullName>
    </recommendedName>
</protein>
<proteinExistence type="predicted"/>
<dbReference type="PANTHER" id="PTHR14667">
    <property type="entry name" value="BARDET-BIEDL SYNDROME 10 PROTEIN"/>
    <property type="match status" value="1"/>
</dbReference>
<evidence type="ECO:0008006" key="3">
    <source>
        <dbReference type="Google" id="ProtNLM"/>
    </source>
</evidence>
<dbReference type="Gene3D" id="1.10.560.10">
    <property type="entry name" value="GroEL-like equatorial domain"/>
    <property type="match status" value="1"/>
</dbReference>
<dbReference type="InterPro" id="IPR027409">
    <property type="entry name" value="GroEL-like_apical_dom_sf"/>
</dbReference>